<keyword evidence="3" id="KW-1185">Reference proteome</keyword>
<proteinExistence type="predicted"/>
<accession>A0AAV1SHQ4</accession>
<comment type="caution">
    <text evidence="2">The sequence shown here is derived from an EMBL/GenBank/DDBJ whole genome shotgun (WGS) entry which is preliminary data.</text>
</comment>
<organism evidence="2 3">
    <name type="scientific">Dovyalis caffra</name>
    <dbReference type="NCBI Taxonomy" id="77055"/>
    <lineage>
        <taxon>Eukaryota</taxon>
        <taxon>Viridiplantae</taxon>
        <taxon>Streptophyta</taxon>
        <taxon>Embryophyta</taxon>
        <taxon>Tracheophyta</taxon>
        <taxon>Spermatophyta</taxon>
        <taxon>Magnoliopsida</taxon>
        <taxon>eudicotyledons</taxon>
        <taxon>Gunneridae</taxon>
        <taxon>Pentapetalae</taxon>
        <taxon>rosids</taxon>
        <taxon>fabids</taxon>
        <taxon>Malpighiales</taxon>
        <taxon>Salicaceae</taxon>
        <taxon>Flacourtieae</taxon>
        <taxon>Dovyalis</taxon>
    </lineage>
</organism>
<reference evidence="2 3" key="1">
    <citation type="submission" date="2024-01" db="EMBL/GenBank/DDBJ databases">
        <authorList>
            <person name="Waweru B."/>
        </authorList>
    </citation>
    <scope>NUCLEOTIDE SEQUENCE [LARGE SCALE GENOMIC DNA]</scope>
</reference>
<evidence type="ECO:0000256" key="1">
    <source>
        <dbReference type="SAM" id="MobiDB-lite"/>
    </source>
</evidence>
<evidence type="ECO:0000313" key="3">
    <source>
        <dbReference type="Proteomes" id="UP001314170"/>
    </source>
</evidence>
<feature type="compositionally biased region" description="Polar residues" evidence="1">
    <location>
        <begin position="36"/>
        <end position="45"/>
    </location>
</feature>
<feature type="region of interest" description="Disordered" evidence="1">
    <location>
        <begin position="1"/>
        <end position="52"/>
    </location>
</feature>
<gene>
    <name evidence="2" type="ORF">DCAF_LOCUS23669</name>
</gene>
<name>A0AAV1SHQ4_9ROSI</name>
<dbReference type="AlphaFoldDB" id="A0AAV1SHQ4"/>
<protein>
    <submittedName>
        <fullName evidence="2">Uncharacterized protein</fullName>
    </submittedName>
</protein>
<dbReference type="EMBL" id="CAWUPB010001184">
    <property type="protein sequence ID" value="CAK7351069.1"/>
    <property type="molecule type" value="Genomic_DNA"/>
</dbReference>
<sequence>MEGENEKRRGTMRQMESKNENEKFFDDFSGGKRSSKQISNANKGSYNVEGTPMAGKFTASGRLCMTKLKRSPHDVCVICSATAPVESADAVNRVK</sequence>
<evidence type="ECO:0000313" key="2">
    <source>
        <dbReference type="EMBL" id="CAK7351069.1"/>
    </source>
</evidence>
<feature type="compositionally biased region" description="Basic and acidic residues" evidence="1">
    <location>
        <begin position="1"/>
        <end position="30"/>
    </location>
</feature>
<dbReference type="Proteomes" id="UP001314170">
    <property type="component" value="Unassembled WGS sequence"/>
</dbReference>